<dbReference type="Gene3D" id="3.20.20.30">
    <property type="entry name" value="Luciferase-like domain"/>
    <property type="match status" value="1"/>
</dbReference>
<comment type="caution">
    <text evidence="3">The sequence shown here is derived from an EMBL/GenBank/DDBJ whole genome shotgun (WGS) entry which is preliminary data.</text>
</comment>
<keyword evidence="1" id="KW-0560">Oxidoreductase</keyword>
<evidence type="ECO:0000256" key="1">
    <source>
        <dbReference type="ARBA" id="ARBA00023002"/>
    </source>
</evidence>
<sequence length="304" mass="32884">MNLGKLAVWAHIDGPISFFENEKSVEMGQASAERLARFARHVEELGYDAIWMPGGFGRDPLIASSWLLANTSRLHVATGIVSIYTRDPIAMRGAADALNEQSGGRFILGLGVSHRETVEDRRGHEYGKPIPTMRAYLDAIAEAPYMAAAPAKPTTIVLAGLREKMIALSGERAQGTHSYLVTTEHTAHARAILGPDKLLCVEQPLVLESDPAKARAIARGEVEYYLSKPNYQNSWKALGFSDEDLANGGSDHFVDSIVGWGDEAALRKRIDEHLSAGATQVCIKAVAPDGGTDMRLLELLAPGV</sequence>
<dbReference type="InterPro" id="IPR011251">
    <property type="entry name" value="Luciferase-like_dom"/>
</dbReference>
<dbReference type="AlphaFoldDB" id="A0A840HTK4"/>
<dbReference type="EMBL" id="JACHOV010000003">
    <property type="protein sequence ID" value="MBB4640824.1"/>
    <property type="molecule type" value="Genomic_DNA"/>
</dbReference>
<dbReference type="Proteomes" id="UP000575068">
    <property type="component" value="Unassembled WGS sequence"/>
</dbReference>
<dbReference type="InterPro" id="IPR036661">
    <property type="entry name" value="Luciferase-like_sf"/>
</dbReference>
<dbReference type="Pfam" id="PF00296">
    <property type="entry name" value="Bac_luciferase"/>
    <property type="match status" value="1"/>
</dbReference>
<gene>
    <name evidence="3" type="ORF">HNQ99_001117</name>
</gene>
<dbReference type="PANTHER" id="PTHR43244">
    <property type="match status" value="1"/>
</dbReference>
<reference evidence="3 4" key="1">
    <citation type="submission" date="2020-08" db="EMBL/GenBank/DDBJ databases">
        <title>Genomic Encyclopedia of Type Strains, Phase IV (KMG-IV): sequencing the most valuable type-strain genomes for metagenomic binning, comparative biology and taxonomic classification.</title>
        <authorList>
            <person name="Goeker M."/>
        </authorList>
    </citation>
    <scope>NUCLEOTIDE SEQUENCE [LARGE SCALE GENOMIC DNA]</scope>
    <source>
        <strain evidence="3 4">DSM 7465</strain>
    </source>
</reference>
<accession>A0A840HTK4</accession>
<feature type="domain" description="Luciferase-like" evidence="2">
    <location>
        <begin position="21"/>
        <end position="279"/>
    </location>
</feature>
<dbReference type="SUPFAM" id="SSF51679">
    <property type="entry name" value="Bacterial luciferase-like"/>
    <property type="match status" value="1"/>
</dbReference>
<name>A0A840HTK4_9SPHN</name>
<keyword evidence="4" id="KW-1185">Reference proteome</keyword>
<evidence type="ECO:0000259" key="2">
    <source>
        <dbReference type="Pfam" id="PF00296"/>
    </source>
</evidence>
<proteinExistence type="predicted"/>
<dbReference type="PANTHER" id="PTHR43244:SF1">
    <property type="entry name" value="5,10-METHYLENETETRAHYDROMETHANOPTERIN REDUCTASE"/>
    <property type="match status" value="1"/>
</dbReference>
<dbReference type="NCBIfam" id="TIGR03620">
    <property type="entry name" value="F420_MSMEG_4141"/>
    <property type="match status" value="1"/>
</dbReference>
<dbReference type="InterPro" id="IPR050564">
    <property type="entry name" value="F420-G6PD/mer"/>
</dbReference>
<dbReference type="InterPro" id="IPR019922">
    <property type="entry name" value="Lucif-like_OxRdatse_MSMEG_4141"/>
</dbReference>
<organism evidence="3 4">
    <name type="scientific">Rhizorhapis suberifaciens</name>
    <name type="common">corky root of lettuce</name>
    <dbReference type="NCBI Taxonomy" id="13656"/>
    <lineage>
        <taxon>Bacteria</taxon>
        <taxon>Pseudomonadati</taxon>
        <taxon>Pseudomonadota</taxon>
        <taxon>Alphaproteobacteria</taxon>
        <taxon>Sphingomonadales</taxon>
        <taxon>Sphingomonadaceae</taxon>
        <taxon>Rhizorhapis</taxon>
    </lineage>
</organism>
<evidence type="ECO:0000313" key="4">
    <source>
        <dbReference type="Proteomes" id="UP000575068"/>
    </source>
</evidence>
<evidence type="ECO:0000313" key="3">
    <source>
        <dbReference type="EMBL" id="MBB4640824.1"/>
    </source>
</evidence>
<dbReference type="GO" id="GO:0016705">
    <property type="term" value="F:oxidoreductase activity, acting on paired donors, with incorporation or reduction of molecular oxygen"/>
    <property type="evidence" value="ECO:0007669"/>
    <property type="project" value="InterPro"/>
</dbReference>
<protein>
    <submittedName>
        <fullName evidence="3">Putative F420-dependent oxidoreductase</fullName>
    </submittedName>
</protein>
<dbReference type="RefSeq" id="WP_184474643.1">
    <property type="nucleotide sequence ID" value="NZ_JACHOV010000003.1"/>
</dbReference>